<dbReference type="RefSeq" id="WP_051963754.1">
    <property type="nucleotide sequence ID" value="NZ_FMAF01000009.1"/>
</dbReference>
<reference evidence="3" key="1">
    <citation type="submission" date="2016-08" db="EMBL/GenBank/DDBJ databases">
        <authorList>
            <person name="Varghese N."/>
            <person name="Submissions Spin"/>
        </authorList>
    </citation>
    <scope>NUCLEOTIDE SEQUENCE [LARGE SCALE GENOMIC DNA]</scope>
    <source>
        <strain evidence="3">P1-7</strain>
    </source>
</reference>
<evidence type="ECO:0008006" key="4">
    <source>
        <dbReference type="Google" id="ProtNLM"/>
    </source>
</evidence>
<dbReference type="EMBL" id="FMAF01000009">
    <property type="protein sequence ID" value="SCB36380.1"/>
    <property type="molecule type" value="Genomic_DNA"/>
</dbReference>
<dbReference type="AlphaFoldDB" id="A0A1C3W8Q0"/>
<proteinExistence type="predicted"/>
<dbReference type="Proteomes" id="UP000199205">
    <property type="component" value="Unassembled WGS sequence"/>
</dbReference>
<feature type="signal peptide" evidence="1">
    <location>
        <begin position="1"/>
        <end position="30"/>
    </location>
</feature>
<gene>
    <name evidence="2" type="ORF">GA0061101_10959</name>
</gene>
<organism evidence="2 3">
    <name type="scientific">Rhizobium lusitanum</name>
    <dbReference type="NCBI Taxonomy" id="293958"/>
    <lineage>
        <taxon>Bacteria</taxon>
        <taxon>Pseudomonadati</taxon>
        <taxon>Pseudomonadota</taxon>
        <taxon>Alphaproteobacteria</taxon>
        <taxon>Hyphomicrobiales</taxon>
        <taxon>Rhizobiaceae</taxon>
        <taxon>Rhizobium/Agrobacterium group</taxon>
        <taxon>Rhizobium</taxon>
    </lineage>
</organism>
<sequence>MVSHVSIIVFKNTPKRFVHNVKLLAVFALAAIVSACQTADPRLVTALRSSSITQIQLETAPDVNMGGFFDKKKPDPQLSKVVQTLEASLNRELKGLPGGKTPGKLIVTLGMVDLASNAGRIILDNHSSMSGSVRLQDAKTGRLIAETTVYVSEKGVRGEGNIGVFVAMAINAAQVSRQKDALAHELSDKFVSSVKTWLMQK</sequence>
<evidence type="ECO:0000313" key="2">
    <source>
        <dbReference type="EMBL" id="SCB36380.1"/>
    </source>
</evidence>
<evidence type="ECO:0000313" key="3">
    <source>
        <dbReference type="Proteomes" id="UP000199205"/>
    </source>
</evidence>
<keyword evidence="1" id="KW-0732">Signal</keyword>
<name>A0A1C3W8Q0_9HYPH</name>
<protein>
    <recommendedName>
        <fullName evidence="4">DUF4410 domain-containing protein</fullName>
    </recommendedName>
</protein>
<accession>A0A1C3W8Q0</accession>
<evidence type="ECO:0000256" key="1">
    <source>
        <dbReference type="SAM" id="SignalP"/>
    </source>
</evidence>
<feature type="chain" id="PRO_5008685256" description="DUF4410 domain-containing protein" evidence="1">
    <location>
        <begin position="31"/>
        <end position="201"/>
    </location>
</feature>